<dbReference type="Proteomes" id="UP001153321">
    <property type="component" value="Chromosome 11"/>
</dbReference>
<name>A0A9P0N0X3_SPOLI</name>
<dbReference type="AlphaFoldDB" id="A0A9P0N0X3"/>
<proteinExistence type="predicted"/>
<protein>
    <submittedName>
        <fullName evidence="1">Uncharacterized protein</fullName>
    </submittedName>
</protein>
<sequence length="251" mass="27890">MFVYFYFILNQCLALKSYGTCDSSNACLDYLTEHNERGTSKINSKISVVFIYKSYLIPARKFERNFHSGTTFPLQNLRSLDTLVYTRVHKSFASQEDSLIFFGVGNKLGIGIVDVIFSVGARASVSEGSCESTDLHKGFSRCHPSVCRRGMAHDFRKGCRSRAVRCERDGRDFRIQAVVRQSITGTTSRFSSVGQCGYLKSGISLWNLLRAAESSATIGIDGCPIRFSSSIELQDAVSISHSTRVVNTRAI</sequence>
<keyword evidence="2" id="KW-1185">Reference proteome</keyword>
<reference evidence="1" key="1">
    <citation type="submission" date="2022-02" db="EMBL/GenBank/DDBJ databases">
        <authorList>
            <person name="King R."/>
        </authorList>
    </citation>
    <scope>NUCLEOTIDE SEQUENCE</scope>
</reference>
<accession>A0A9P0N0X3</accession>
<evidence type="ECO:0000313" key="1">
    <source>
        <dbReference type="EMBL" id="CAH1635840.1"/>
    </source>
</evidence>
<organism evidence="1 2">
    <name type="scientific">Spodoptera littoralis</name>
    <name type="common">Egyptian cotton leafworm</name>
    <dbReference type="NCBI Taxonomy" id="7109"/>
    <lineage>
        <taxon>Eukaryota</taxon>
        <taxon>Metazoa</taxon>
        <taxon>Ecdysozoa</taxon>
        <taxon>Arthropoda</taxon>
        <taxon>Hexapoda</taxon>
        <taxon>Insecta</taxon>
        <taxon>Pterygota</taxon>
        <taxon>Neoptera</taxon>
        <taxon>Endopterygota</taxon>
        <taxon>Lepidoptera</taxon>
        <taxon>Glossata</taxon>
        <taxon>Ditrysia</taxon>
        <taxon>Noctuoidea</taxon>
        <taxon>Noctuidae</taxon>
        <taxon>Amphipyrinae</taxon>
        <taxon>Spodoptera</taxon>
    </lineage>
</organism>
<gene>
    <name evidence="1" type="ORF">SPLIT_LOCUS1202</name>
</gene>
<dbReference type="EMBL" id="LR824542">
    <property type="protein sequence ID" value="CAH1635840.1"/>
    <property type="molecule type" value="Genomic_DNA"/>
</dbReference>
<evidence type="ECO:0000313" key="2">
    <source>
        <dbReference type="Proteomes" id="UP001153321"/>
    </source>
</evidence>